<dbReference type="InterPro" id="IPR029035">
    <property type="entry name" value="DHS-like_NAD/FAD-binding_dom"/>
</dbReference>
<dbReference type="GO" id="GO:0005484">
    <property type="term" value="F:SNAP receptor activity"/>
    <property type="evidence" value="ECO:0007669"/>
    <property type="project" value="TreeGrafter"/>
</dbReference>
<dbReference type="InterPro" id="IPR036982">
    <property type="entry name" value="Deoxyhypusine_synthase_sf"/>
</dbReference>
<dbReference type="CDD" id="cd15856">
    <property type="entry name" value="SNARE_SNAP29C"/>
    <property type="match status" value="1"/>
</dbReference>
<evidence type="ECO:0000313" key="5">
    <source>
        <dbReference type="Proteomes" id="UP000095280"/>
    </source>
</evidence>
<dbReference type="GO" id="GO:0031201">
    <property type="term" value="C:SNARE complex"/>
    <property type="evidence" value="ECO:0007669"/>
    <property type="project" value="TreeGrafter"/>
</dbReference>
<dbReference type="PROSITE" id="PS50192">
    <property type="entry name" value="T_SNARE"/>
    <property type="match status" value="1"/>
</dbReference>
<feature type="compositionally biased region" description="Basic and acidic residues" evidence="3">
    <location>
        <begin position="401"/>
        <end position="417"/>
    </location>
</feature>
<evidence type="ECO:0000313" key="6">
    <source>
        <dbReference type="WBParaSite" id="maker-unitig_36255-snap-gene-0.2-mRNA-1"/>
    </source>
</evidence>
<dbReference type="Proteomes" id="UP000095280">
    <property type="component" value="Unplaced"/>
</dbReference>
<sequence length="427" mass="47172">EINNPESVLYWCHRNGIPVFCLPSQRDGACATRCPGLVLDAIEDIRLVNSSRRCFARKHRHDSSGRRGREAPHLQCQPHAQRGQLCRVRHTGQEFDGSDSGGQARRGRSAGAKSGWTRGPVKVYSDATLAFPLIVAQTSLSGWLAGQTNDLLELLTDLAFIKRKVLPAQRAEHLGCNASDSRVKVTRSWRRRRPEPVRDWRRTGRLAASAPTILAAATGYEGRSTVQQQVGRPRRAGSWRRNGGLFSQCTAARAWAWTPAQELVRQGEVLNRTEEKLDHICEAVQKESQGHINSLSSHVRAASRTGSARRLGQESASSQRQPSTSRRGRQPGQGHGVSSTAEARRVAAQRQQPQTSYDRAFSENLGEMEHGMGRLKQLAMGLGGEIDRQNSQLERMSVKTGQDERQDGRAEHADEPHSLWQQGAAGG</sequence>
<comment type="similarity">
    <text evidence="1">Belongs to the SNAP-25 family.</text>
</comment>
<dbReference type="GO" id="GO:0019905">
    <property type="term" value="F:syntaxin binding"/>
    <property type="evidence" value="ECO:0007669"/>
    <property type="project" value="TreeGrafter"/>
</dbReference>
<protein>
    <submittedName>
        <fullName evidence="6">t-SNARE coiled-coil homology domain-containing protein</fullName>
    </submittedName>
</protein>
<dbReference type="GO" id="GO:0005886">
    <property type="term" value="C:plasma membrane"/>
    <property type="evidence" value="ECO:0007669"/>
    <property type="project" value="TreeGrafter"/>
</dbReference>
<dbReference type="WBParaSite" id="maker-unitig_36255-snap-gene-0.2-mRNA-1">
    <property type="protein sequence ID" value="maker-unitig_36255-snap-gene-0.2-mRNA-1"/>
    <property type="gene ID" value="maker-unitig_36255-snap-gene-0.2"/>
</dbReference>
<dbReference type="PANTHER" id="PTHR19305:SF9">
    <property type="entry name" value="SYNAPTOSOMAL-ASSOCIATED PROTEIN 29"/>
    <property type="match status" value="1"/>
</dbReference>
<dbReference type="GO" id="GO:0016082">
    <property type="term" value="P:synaptic vesicle priming"/>
    <property type="evidence" value="ECO:0007669"/>
    <property type="project" value="TreeGrafter"/>
</dbReference>
<feature type="compositionally biased region" description="Polar residues" evidence="3">
    <location>
        <begin position="314"/>
        <end position="325"/>
    </location>
</feature>
<dbReference type="PANTHER" id="PTHR19305">
    <property type="entry name" value="SYNAPTOSOMAL ASSOCIATED PROTEIN"/>
    <property type="match status" value="1"/>
</dbReference>
<feature type="domain" description="T-SNARE coiled-coil homology" evidence="4">
    <location>
        <begin position="355"/>
        <end position="397"/>
    </location>
</feature>
<evidence type="ECO:0000256" key="1">
    <source>
        <dbReference type="ARBA" id="ARBA00009480"/>
    </source>
</evidence>
<organism evidence="5 6">
    <name type="scientific">Macrostomum lignano</name>
    <dbReference type="NCBI Taxonomy" id="282301"/>
    <lineage>
        <taxon>Eukaryota</taxon>
        <taxon>Metazoa</taxon>
        <taxon>Spiralia</taxon>
        <taxon>Lophotrochozoa</taxon>
        <taxon>Platyhelminthes</taxon>
        <taxon>Rhabditophora</taxon>
        <taxon>Macrostomorpha</taxon>
        <taxon>Macrostomida</taxon>
        <taxon>Macrostomidae</taxon>
        <taxon>Macrostomum</taxon>
    </lineage>
</organism>
<evidence type="ECO:0000256" key="3">
    <source>
        <dbReference type="SAM" id="MobiDB-lite"/>
    </source>
</evidence>
<dbReference type="InterPro" id="IPR002773">
    <property type="entry name" value="Deoxyhypusine_synthase"/>
</dbReference>
<proteinExistence type="inferred from homology"/>
<dbReference type="Pfam" id="PF01916">
    <property type="entry name" value="DS"/>
    <property type="match status" value="1"/>
</dbReference>
<dbReference type="Gene3D" id="1.20.5.110">
    <property type="match status" value="2"/>
</dbReference>
<accession>A0A1I8FIJ9</accession>
<dbReference type="SUPFAM" id="SSF58038">
    <property type="entry name" value="SNARE fusion complex"/>
    <property type="match status" value="1"/>
</dbReference>
<dbReference type="InterPro" id="IPR000727">
    <property type="entry name" value="T_SNARE_dom"/>
</dbReference>
<comment type="similarity">
    <text evidence="2">Belongs to the deoxyhypusine synthase family.</text>
</comment>
<dbReference type="GO" id="GO:0031629">
    <property type="term" value="P:synaptic vesicle fusion to presynaptic active zone membrane"/>
    <property type="evidence" value="ECO:0007669"/>
    <property type="project" value="TreeGrafter"/>
</dbReference>
<evidence type="ECO:0000259" key="4">
    <source>
        <dbReference type="PROSITE" id="PS50192"/>
    </source>
</evidence>
<dbReference type="Gene3D" id="3.40.910.10">
    <property type="entry name" value="Deoxyhypusine synthase"/>
    <property type="match status" value="1"/>
</dbReference>
<name>A0A1I8FIJ9_9PLAT</name>
<feature type="region of interest" description="Disordered" evidence="3">
    <location>
        <begin position="288"/>
        <end position="358"/>
    </location>
</feature>
<feature type="region of interest" description="Disordered" evidence="3">
    <location>
        <begin position="382"/>
        <end position="427"/>
    </location>
</feature>
<keyword evidence="5" id="KW-1185">Reference proteome</keyword>
<dbReference type="SUPFAM" id="SSF52467">
    <property type="entry name" value="DHS-like NAD/FAD-binding domain"/>
    <property type="match status" value="1"/>
</dbReference>
<dbReference type="AlphaFoldDB" id="A0A1I8FIJ9"/>
<feature type="region of interest" description="Disordered" evidence="3">
    <location>
        <begin position="92"/>
        <end position="117"/>
    </location>
</feature>
<reference evidence="6" key="1">
    <citation type="submission" date="2016-11" db="UniProtKB">
        <authorList>
            <consortium name="WormBaseParasite"/>
        </authorList>
    </citation>
    <scope>IDENTIFICATION</scope>
</reference>
<dbReference type="GO" id="GO:0098793">
    <property type="term" value="C:presynapse"/>
    <property type="evidence" value="ECO:0007669"/>
    <property type="project" value="GOC"/>
</dbReference>
<evidence type="ECO:0000256" key="2">
    <source>
        <dbReference type="ARBA" id="ARBA00009892"/>
    </source>
</evidence>